<comment type="subunit">
    <text evidence="17">Homotetramer.</text>
</comment>
<dbReference type="HAMAP" id="MF_01966">
    <property type="entry name" value="NADHX_epimerase"/>
    <property type="match status" value="1"/>
</dbReference>
<evidence type="ECO:0000256" key="16">
    <source>
        <dbReference type="ARBA" id="ARBA00049209"/>
    </source>
</evidence>
<evidence type="ECO:0000256" key="6">
    <source>
        <dbReference type="ARBA" id="ARBA00022741"/>
    </source>
</evidence>
<evidence type="ECO:0000256" key="19">
    <source>
        <dbReference type="PIRNR" id="PIRNR017184"/>
    </source>
</evidence>
<evidence type="ECO:0000256" key="13">
    <source>
        <dbReference type="ARBA" id="ARBA00023268"/>
    </source>
</evidence>
<evidence type="ECO:0000313" key="23">
    <source>
        <dbReference type="Proteomes" id="UP000184001"/>
    </source>
</evidence>
<dbReference type="Pfam" id="PF03853">
    <property type="entry name" value="YjeF_N"/>
    <property type="match status" value="1"/>
</dbReference>
<dbReference type="Proteomes" id="UP000184001">
    <property type="component" value="Unassembled WGS sequence"/>
</dbReference>
<keyword evidence="8 17" id="KW-0521">NADP</keyword>
<feature type="binding site" evidence="18">
    <location>
        <position position="167"/>
    </location>
    <ligand>
        <name>(6S)-NADPHX</name>
        <dbReference type="ChEBI" id="CHEBI:64076"/>
    </ligand>
</feature>
<dbReference type="GO" id="GO:0046496">
    <property type="term" value="P:nicotinamide nucleotide metabolic process"/>
    <property type="evidence" value="ECO:0007669"/>
    <property type="project" value="UniProtKB-UniRule"/>
</dbReference>
<evidence type="ECO:0000256" key="5">
    <source>
        <dbReference type="ARBA" id="ARBA00022723"/>
    </source>
</evidence>
<evidence type="ECO:0000256" key="3">
    <source>
        <dbReference type="ARBA" id="ARBA00006001"/>
    </source>
</evidence>
<keyword evidence="5 18" id="KW-0479">Metal-binding</keyword>
<evidence type="ECO:0000256" key="12">
    <source>
        <dbReference type="ARBA" id="ARBA00023239"/>
    </source>
</evidence>
<sequence length="521" mass="55415">MTYLPLPTPAEISSWDTQAITAFGIREEILMENASREALHVLLELTGSITDKRVLVFMGSGNNGGDAAAVARHLHNLGADVLLLHTKRIREYHKTAGYHFKLARAIGTSHALLTPKNASRLLLTEQPDIIVDGLLGTGMRGTLSSDKICLIEHINSLGKKAFVFALDIPSGLNGTLGTADPIAVRANATVTFEAAKCGLVMPGASQWVGNLYVRSIGIPAQVQKMHPVSHLIMTDKVLNLRRPTLEVMHKGSAGKVLIIGGSKGLTGAPNLSALGAMRSGAGYVTVASPALLTQEVKAGQPEILTLDIGTTEEWPMHVPETLIRAIENSDSIIIGPGMGRSKDAATFLRKLIALLRPPTVFDADALYHLAEDKNLLQSLSEHDILTPHPGEMARLCQKTISEIQVNRLRSAILLADIFKGTVILKGAVSCIAQQGKPTVISPFSTSALAVAGSGDVLSGILGTHLAQGVPAREAACLGVYQHGLAGEFLENEFPQRGNLPQEIAHALPKAVRKCLCSQPTT</sequence>
<feature type="domain" description="YjeF C-terminal" evidence="20">
    <location>
        <begin position="233"/>
        <end position="514"/>
    </location>
</feature>
<comment type="catalytic activity">
    <reaction evidence="16 17 19">
        <text>(6S)-NADPHX + ADP = AMP + phosphate + NADPH + H(+)</text>
        <dbReference type="Rhea" id="RHEA:32235"/>
        <dbReference type="ChEBI" id="CHEBI:15378"/>
        <dbReference type="ChEBI" id="CHEBI:43474"/>
        <dbReference type="ChEBI" id="CHEBI:57783"/>
        <dbReference type="ChEBI" id="CHEBI:64076"/>
        <dbReference type="ChEBI" id="CHEBI:456215"/>
        <dbReference type="ChEBI" id="CHEBI:456216"/>
        <dbReference type="EC" id="4.2.1.136"/>
    </reaction>
</comment>
<accession>A0A8G2C862</accession>
<keyword evidence="12 17" id="KW-0456">Lyase</keyword>
<feature type="binding site" evidence="17">
    <location>
        <position position="337"/>
    </location>
    <ligand>
        <name>(6S)-NADPHX</name>
        <dbReference type="ChEBI" id="CHEBI:64076"/>
    </ligand>
</feature>
<evidence type="ECO:0000256" key="10">
    <source>
        <dbReference type="ARBA" id="ARBA00023027"/>
    </source>
</evidence>
<evidence type="ECO:0000256" key="18">
    <source>
        <dbReference type="HAMAP-Rule" id="MF_01966"/>
    </source>
</evidence>
<dbReference type="GO" id="GO:0005524">
    <property type="term" value="F:ATP binding"/>
    <property type="evidence" value="ECO:0007669"/>
    <property type="project" value="UniProtKB-UniRule"/>
</dbReference>
<dbReference type="EC" id="4.2.1.136" evidence="19"/>
<feature type="binding site" evidence="17">
    <location>
        <position position="388"/>
    </location>
    <ligand>
        <name>(6S)-NADPHX</name>
        <dbReference type="ChEBI" id="CHEBI:64076"/>
    </ligand>
</feature>
<dbReference type="PROSITE" id="PS01050">
    <property type="entry name" value="YJEF_C_2"/>
    <property type="match status" value="1"/>
</dbReference>
<dbReference type="GO" id="GO:0052855">
    <property type="term" value="F:ADP-dependent NAD(P)H-hydrate dehydratase activity"/>
    <property type="evidence" value="ECO:0007669"/>
    <property type="project" value="UniProtKB-UniRule"/>
</dbReference>
<dbReference type="InterPro" id="IPR000631">
    <property type="entry name" value="CARKD"/>
</dbReference>
<comment type="catalytic activity">
    <reaction evidence="15 17 19">
        <text>(6S)-NADHX + ADP = AMP + phosphate + NADH + H(+)</text>
        <dbReference type="Rhea" id="RHEA:32223"/>
        <dbReference type="ChEBI" id="CHEBI:15378"/>
        <dbReference type="ChEBI" id="CHEBI:43474"/>
        <dbReference type="ChEBI" id="CHEBI:57945"/>
        <dbReference type="ChEBI" id="CHEBI:64074"/>
        <dbReference type="ChEBI" id="CHEBI:456215"/>
        <dbReference type="ChEBI" id="CHEBI:456216"/>
        <dbReference type="EC" id="4.2.1.136"/>
    </reaction>
</comment>
<keyword evidence="10 17" id="KW-0520">NAD</keyword>
<evidence type="ECO:0000256" key="7">
    <source>
        <dbReference type="ARBA" id="ARBA00022840"/>
    </source>
</evidence>
<dbReference type="GO" id="GO:0046872">
    <property type="term" value="F:metal ion binding"/>
    <property type="evidence" value="ECO:0007669"/>
    <property type="project" value="UniProtKB-UniRule"/>
</dbReference>
<dbReference type="EC" id="5.1.99.6" evidence="19"/>
<feature type="binding site" evidence="18">
    <location>
        <position position="63"/>
    </location>
    <ligand>
        <name>K(+)</name>
        <dbReference type="ChEBI" id="CHEBI:29103"/>
    </ligand>
</feature>
<comment type="cofactor">
    <cofactor evidence="18 19">
        <name>K(+)</name>
        <dbReference type="ChEBI" id="CHEBI:29103"/>
    </cofactor>
    <text evidence="18 19">Binds 1 potassium ion per subunit.</text>
</comment>
<feature type="binding site" evidence="17">
    <location>
        <position position="455"/>
    </location>
    <ligand>
        <name>(6S)-NADPHX</name>
        <dbReference type="ChEBI" id="CHEBI:64076"/>
    </ligand>
</feature>
<dbReference type="SUPFAM" id="SSF53613">
    <property type="entry name" value="Ribokinase-like"/>
    <property type="match status" value="1"/>
</dbReference>
<dbReference type="PIRSF" id="PIRSF017184">
    <property type="entry name" value="Nnr"/>
    <property type="match status" value="1"/>
</dbReference>
<keyword evidence="13" id="KW-0511">Multifunctional enzyme</keyword>
<dbReference type="AlphaFoldDB" id="A0A8G2C862"/>
<keyword evidence="9 18" id="KW-0630">Potassium</keyword>
<keyword evidence="11 18" id="KW-0413">Isomerase</keyword>
<comment type="similarity">
    <text evidence="17">Belongs to the NnrD/CARKD family.</text>
</comment>
<dbReference type="Pfam" id="PF01256">
    <property type="entry name" value="Carb_kinase"/>
    <property type="match status" value="1"/>
</dbReference>
<comment type="similarity">
    <text evidence="3 19">In the N-terminal section; belongs to the NnrE/AIBP family.</text>
</comment>
<feature type="binding site" evidence="18">
    <location>
        <begin position="62"/>
        <end position="66"/>
    </location>
    <ligand>
        <name>(6S)-NADPHX</name>
        <dbReference type="ChEBI" id="CHEBI:64076"/>
    </ligand>
</feature>
<evidence type="ECO:0000256" key="17">
    <source>
        <dbReference type="HAMAP-Rule" id="MF_01965"/>
    </source>
</evidence>
<evidence type="ECO:0000256" key="15">
    <source>
        <dbReference type="ARBA" id="ARBA00048238"/>
    </source>
</evidence>
<dbReference type="InterPro" id="IPR029056">
    <property type="entry name" value="Ribokinase-like"/>
</dbReference>
<dbReference type="Gene3D" id="3.40.50.10260">
    <property type="entry name" value="YjeF N-terminal domain"/>
    <property type="match status" value="1"/>
</dbReference>
<dbReference type="InterPro" id="IPR004443">
    <property type="entry name" value="YjeF_N_dom"/>
</dbReference>
<evidence type="ECO:0000256" key="2">
    <source>
        <dbReference type="ARBA" id="ARBA00000909"/>
    </source>
</evidence>
<evidence type="ECO:0000256" key="8">
    <source>
        <dbReference type="ARBA" id="ARBA00022857"/>
    </source>
</evidence>
<dbReference type="PANTHER" id="PTHR12592">
    <property type="entry name" value="ATP-DEPENDENT (S)-NAD(P)H-HYDRATE DEHYDRATASE FAMILY MEMBER"/>
    <property type="match status" value="1"/>
</dbReference>
<dbReference type="GO" id="GO:0052856">
    <property type="term" value="F:NAD(P)HX epimerase activity"/>
    <property type="evidence" value="ECO:0007669"/>
    <property type="project" value="UniProtKB-UniRule"/>
</dbReference>
<feature type="binding site" evidence="18">
    <location>
        <position position="170"/>
    </location>
    <ligand>
        <name>K(+)</name>
        <dbReference type="ChEBI" id="CHEBI:29103"/>
    </ligand>
</feature>
<feature type="domain" description="YjeF N-terminal" evidence="21">
    <location>
        <begin position="12"/>
        <end position="224"/>
    </location>
</feature>
<dbReference type="PROSITE" id="PS51383">
    <property type="entry name" value="YJEF_C_3"/>
    <property type="match status" value="1"/>
</dbReference>
<dbReference type="SUPFAM" id="SSF64153">
    <property type="entry name" value="YjeF N-terminal domain-like"/>
    <property type="match status" value="1"/>
</dbReference>
<evidence type="ECO:0000259" key="21">
    <source>
        <dbReference type="PROSITE" id="PS51385"/>
    </source>
</evidence>
<keyword evidence="6 17" id="KW-0547">Nucleotide-binding</keyword>
<name>A0A8G2C862_9BACT</name>
<comment type="caution">
    <text evidence="18">Lacks conserved residue(s) required for the propagation of feature annotation.</text>
</comment>
<dbReference type="PANTHER" id="PTHR12592:SF0">
    <property type="entry name" value="ATP-DEPENDENT (S)-NAD(P)H-HYDRATE DEHYDRATASE"/>
    <property type="match status" value="1"/>
</dbReference>
<organism evidence="22 23">
    <name type="scientific">Halodesulfovibrio aestuarii</name>
    <dbReference type="NCBI Taxonomy" id="126333"/>
    <lineage>
        <taxon>Bacteria</taxon>
        <taxon>Pseudomonadati</taxon>
        <taxon>Thermodesulfobacteriota</taxon>
        <taxon>Desulfovibrionia</taxon>
        <taxon>Desulfovibrionales</taxon>
        <taxon>Desulfovibrionaceae</taxon>
        <taxon>Halodesulfovibrio</taxon>
    </lineage>
</organism>
<dbReference type="EMBL" id="FQZR01000002">
    <property type="protein sequence ID" value="SHI64085.1"/>
    <property type="molecule type" value="Genomic_DNA"/>
</dbReference>
<reference evidence="22 23" key="1">
    <citation type="submission" date="2016-11" db="EMBL/GenBank/DDBJ databases">
        <authorList>
            <person name="Varghese N."/>
            <person name="Submissions S."/>
        </authorList>
    </citation>
    <scope>NUCLEOTIDE SEQUENCE [LARGE SCALE GENOMIC DNA]</scope>
    <source>
        <strain evidence="22 23">DSM 17919</strain>
    </source>
</reference>
<dbReference type="PROSITE" id="PS51385">
    <property type="entry name" value="YJEF_N"/>
    <property type="match status" value="1"/>
</dbReference>
<feature type="binding site" evidence="17">
    <location>
        <begin position="425"/>
        <end position="429"/>
    </location>
    <ligand>
        <name>AMP</name>
        <dbReference type="ChEBI" id="CHEBI:456215"/>
    </ligand>
</feature>
<dbReference type="InterPro" id="IPR030677">
    <property type="entry name" value="Nnr"/>
</dbReference>
<dbReference type="RefSeq" id="WP_020001664.1">
    <property type="nucleotide sequence ID" value="NZ_CP192219.1"/>
</dbReference>
<dbReference type="NCBIfam" id="TIGR00196">
    <property type="entry name" value="yjeF_cterm"/>
    <property type="match status" value="1"/>
</dbReference>
<comment type="caution">
    <text evidence="22">The sequence shown here is derived from an EMBL/GenBank/DDBJ whole genome shotgun (WGS) entry which is preliminary data.</text>
</comment>
<comment type="function">
    <text evidence="17">Catalyzes the dehydration of the S-form of NAD(P)HX at the expense of ADP, which is converted to AMP. Together with NAD(P)HX epimerase, which catalyzes the epimerization of the S- and R-forms, the enzyme allows the repair of both epimers of NAD(P)HX, a damaged form of NAD(P)H that is a result of enzymatic or heat-dependent hydration.</text>
</comment>
<comment type="function">
    <text evidence="18">Catalyzes the epimerization of the S- and R-forms of NAD(P)HX, a damaged form of NAD(P)H that is a result of enzymatic or heat-dependent hydration. This is a prerequisite for the S-specific NAD(P)H-hydrate dehydratase to allow the repair of both epimers of NAD(P)HX.</text>
</comment>
<dbReference type="GO" id="GO:0110051">
    <property type="term" value="P:metabolite repair"/>
    <property type="evidence" value="ECO:0007669"/>
    <property type="project" value="TreeGrafter"/>
</dbReference>
<comment type="catalytic activity">
    <reaction evidence="1 18 19">
        <text>(6R)-NADHX = (6S)-NADHX</text>
        <dbReference type="Rhea" id="RHEA:32215"/>
        <dbReference type="ChEBI" id="CHEBI:64074"/>
        <dbReference type="ChEBI" id="CHEBI:64075"/>
        <dbReference type="EC" id="5.1.99.6"/>
    </reaction>
</comment>
<dbReference type="HAMAP" id="MF_01965">
    <property type="entry name" value="NADHX_dehydratase"/>
    <property type="match status" value="1"/>
</dbReference>
<keyword evidence="7 17" id="KW-0067">ATP-binding</keyword>
<dbReference type="InterPro" id="IPR017953">
    <property type="entry name" value="Carbohydrate_kinase_pred_CS"/>
</dbReference>
<evidence type="ECO:0000256" key="4">
    <source>
        <dbReference type="ARBA" id="ARBA00009524"/>
    </source>
</evidence>
<evidence type="ECO:0000256" key="14">
    <source>
        <dbReference type="ARBA" id="ARBA00025153"/>
    </source>
</evidence>
<dbReference type="NCBIfam" id="TIGR00197">
    <property type="entry name" value="yjeF_nterm"/>
    <property type="match status" value="1"/>
</dbReference>
<evidence type="ECO:0000256" key="9">
    <source>
        <dbReference type="ARBA" id="ARBA00022958"/>
    </source>
</evidence>
<comment type="cofactor">
    <cofactor evidence="17">
        <name>Mg(2+)</name>
        <dbReference type="ChEBI" id="CHEBI:18420"/>
    </cofactor>
</comment>
<comment type="similarity">
    <text evidence="4 19">In the C-terminal section; belongs to the NnrD/CARKD family.</text>
</comment>
<comment type="function">
    <text evidence="14 19">Bifunctional enzyme that catalyzes the epimerization of the S- and R-forms of NAD(P)HX and the dehydration of the S-form of NAD(P)HX at the expense of ADP, which is converted to AMP. This allows the repair of both epimers of NAD(P)HX, a damaged form of NAD(P)H that is a result of enzymatic or heat-dependent hydration.</text>
</comment>
<dbReference type="CDD" id="cd01171">
    <property type="entry name" value="YXKO-related"/>
    <property type="match status" value="1"/>
</dbReference>
<dbReference type="Gene3D" id="3.40.1190.20">
    <property type="match status" value="1"/>
</dbReference>
<comment type="catalytic activity">
    <reaction evidence="2 18 19">
        <text>(6R)-NADPHX = (6S)-NADPHX</text>
        <dbReference type="Rhea" id="RHEA:32227"/>
        <dbReference type="ChEBI" id="CHEBI:64076"/>
        <dbReference type="ChEBI" id="CHEBI:64077"/>
        <dbReference type="EC" id="5.1.99.6"/>
    </reaction>
</comment>
<evidence type="ECO:0000256" key="1">
    <source>
        <dbReference type="ARBA" id="ARBA00000013"/>
    </source>
</evidence>
<evidence type="ECO:0000256" key="11">
    <source>
        <dbReference type="ARBA" id="ARBA00023235"/>
    </source>
</evidence>
<evidence type="ECO:0000313" key="22">
    <source>
        <dbReference type="EMBL" id="SHI64085.1"/>
    </source>
</evidence>
<feature type="binding site" evidence="18">
    <location>
        <position position="132"/>
    </location>
    <ligand>
        <name>K(+)</name>
        <dbReference type="ChEBI" id="CHEBI:29103"/>
    </ligand>
</feature>
<feature type="binding site" evidence="18">
    <location>
        <begin position="136"/>
        <end position="142"/>
    </location>
    <ligand>
        <name>(6S)-NADPHX</name>
        <dbReference type="ChEBI" id="CHEBI:64076"/>
    </ligand>
</feature>
<proteinExistence type="inferred from homology"/>
<gene>
    <name evidence="18" type="primary">nnrE</name>
    <name evidence="17" type="synonym">nnrD</name>
    <name evidence="22" type="ORF">SAMN05660830_00537</name>
</gene>
<dbReference type="InterPro" id="IPR036652">
    <property type="entry name" value="YjeF_N_dom_sf"/>
</dbReference>
<protein>
    <recommendedName>
        <fullName evidence="19">Bifunctional NAD(P)H-hydrate repair enzyme</fullName>
    </recommendedName>
    <alternativeName>
        <fullName evidence="19">Nicotinamide nucleotide repair protein</fullName>
    </alternativeName>
    <domain>
        <recommendedName>
            <fullName evidence="19">ADP-dependent (S)-NAD(P)H-hydrate dehydratase</fullName>
            <ecNumber evidence="19">4.2.1.136</ecNumber>
        </recommendedName>
        <alternativeName>
            <fullName evidence="19">ADP-dependent NAD(P)HX dehydratase</fullName>
        </alternativeName>
    </domain>
    <domain>
        <recommendedName>
            <fullName evidence="19">NAD(P)H-hydrate epimerase</fullName>
            <ecNumber evidence="19">5.1.99.6</ecNumber>
        </recommendedName>
    </domain>
</protein>
<feature type="binding site" evidence="17">
    <location>
        <position position="268"/>
    </location>
    <ligand>
        <name>(6S)-NADPHX</name>
        <dbReference type="ChEBI" id="CHEBI:64076"/>
    </ligand>
</feature>
<feature type="binding site" evidence="17">
    <location>
        <position position="454"/>
    </location>
    <ligand>
        <name>AMP</name>
        <dbReference type="ChEBI" id="CHEBI:456215"/>
    </ligand>
</feature>
<comment type="similarity">
    <text evidence="18">Belongs to the NnrE/AIBP family.</text>
</comment>
<evidence type="ECO:0000259" key="20">
    <source>
        <dbReference type="PROSITE" id="PS51383"/>
    </source>
</evidence>